<keyword evidence="8" id="KW-0902">Two-component regulatory system</keyword>
<dbReference type="EMBL" id="JFHU01000049">
    <property type="protein sequence ID" value="EXX90880.1"/>
    <property type="molecule type" value="Genomic_DNA"/>
</dbReference>
<evidence type="ECO:0000313" key="10">
    <source>
        <dbReference type="EMBL" id="EXX90880.1"/>
    </source>
</evidence>
<protein>
    <recommendedName>
        <fullName evidence="2">histidine kinase</fullName>
        <ecNumber evidence="2">2.7.13.3</ecNumber>
    </recommendedName>
</protein>
<dbReference type="CDD" id="cd00082">
    <property type="entry name" value="HisKA"/>
    <property type="match status" value="1"/>
</dbReference>
<gene>
    <name evidence="10" type="ORF">BG53_12635</name>
</gene>
<dbReference type="AlphaFoldDB" id="A0A9W5W854"/>
<evidence type="ECO:0000256" key="3">
    <source>
        <dbReference type="ARBA" id="ARBA00022553"/>
    </source>
</evidence>
<keyword evidence="6" id="KW-0418">Kinase</keyword>
<evidence type="ECO:0000313" key="11">
    <source>
        <dbReference type="Proteomes" id="UP000053750"/>
    </source>
</evidence>
<evidence type="ECO:0000256" key="8">
    <source>
        <dbReference type="ARBA" id="ARBA00023012"/>
    </source>
</evidence>
<keyword evidence="5" id="KW-0547">Nucleotide-binding</keyword>
<dbReference type="OrthoDB" id="2521613at2"/>
<dbReference type="RefSeq" id="WP_036586333.1">
    <property type="nucleotide sequence ID" value="NZ_KK082215.1"/>
</dbReference>
<evidence type="ECO:0000256" key="1">
    <source>
        <dbReference type="ARBA" id="ARBA00000085"/>
    </source>
</evidence>
<dbReference type="PANTHER" id="PTHR43065:SF10">
    <property type="entry name" value="PEROXIDE STRESS-ACTIVATED HISTIDINE KINASE MAK3"/>
    <property type="match status" value="1"/>
</dbReference>
<dbReference type="Proteomes" id="UP000053750">
    <property type="component" value="Unassembled WGS sequence"/>
</dbReference>
<evidence type="ECO:0000256" key="7">
    <source>
        <dbReference type="ARBA" id="ARBA00022840"/>
    </source>
</evidence>
<keyword evidence="4" id="KW-0808">Transferase</keyword>
<dbReference type="PRINTS" id="PR00344">
    <property type="entry name" value="BCTRLSENSOR"/>
</dbReference>
<dbReference type="GO" id="GO:0000155">
    <property type="term" value="F:phosphorelay sensor kinase activity"/>
    <property type="evidence" value="ECO:0007669"/>
    <property type="project" value="InterPro"/>
</dbReference>
<dbReference type="InterPro" id="IPR003661">
    <property type="entry name" value="HisK_dim/P_dom"/>
</dbReference>
<comment type="catalytic activity">
    <reaction evidence="1">
        <text>ATP + protein L-histidine = ADP + protein N-phospho-L-histidine.</text>
        <dbReference type="EC" id="2.7.13.3"/>
    </reaction>
</comment>
<dbReference type="InterPro" id="IPR003594">
    <property type="entry name" value="HATPase_dom"/>
</dbReference>
<dbReference type="Gene3D" id="3.30.565.10">
    <property type="entry name" value="Histidine kinase-like ATPase, C-terminal domain"/>
    <property type="match status" value="1"/>
</dbReference>
<dbReference type="PANTHER" id="PTHR43065">
    <property type="entry name" value="SENSOR HISTIDINE KINASE"/>
    <property type="match status" value="1"/>
</dbReference>
<dbReference type="Pfam" id="PF02518">
    <property type="entry name" value="HATPase_c"/>
    <property type="match status" value="1"/>
</dbReference>
<keyword evidence="3" id="KW-0597">Phosphoprotein</keyword>
<keyword evidence="7" id="KW-0067">ATP-binding</keyword>
<evidence type="ECO:0000256" key="6">
    <source>
        <dbReference type="ARBA" id="ARBA00022777"/>
    </source>
</evidence>
<keyword evidence="11" id="KW-1185">Reference proteome</keyword>
<evidence type="ECO:0000256" key="2">
    <source>
        <dbReference type="ARBA" id="ARBA00012438"/>
    </source>
</evidence>
<dbReference type="PROSITE" id="PS50109">
    <property type="entry name" value="HIS_KIN"/>
    <property type="match status" value="1"/>
</dbReference>
<dbReference type="Gene3D" id="1.10.287.130">
    <property type="match status" value="1"/>
</dbReference>
<dbReference type="SUPFAM" id="SSF55874">
    <property type="entry name" value="ATPase domain of HSP90 chaperone/DNA topoisomerase II/histidine kinase"/>
    <property type="match status" value="1"/>
</dbReference>
<evidence type="ECO:0000259" key="9">
    <source>
        <dbReference type="PROSITE" id="PS50109"/>
    </source>
</evidence>
<proteinExistence type="predicted"/>
<evidence type="ECO:0000256" key="5">
    <source>
        <dbReference type="ARBA" id="ARBA00022741"/>
    </source>
</evidence>
<dbReference type="EC" id="2.7.13.3" evidence="2"/>
<name>A0A9W5W854_9BACL</name>
<sequence length="353" mass="39570">MKEAVEFLFGADDSDIGIAIVAPDLSIVFTNEKANSLYTLAKGDPFPADTKAGQMLQFCLRNEKRVAGFPIQEMVNGASVQLLLYVYPLQKNESVSSCLILLCDHSLFGQQYESKIRQERVDLIGDMAAGTANVILNPLAIIKGTLQLMEKSIKSEITAAAPFFQYKNAQYFQTLYDQVTEINAILHRFLLFKPSDLKFTPIAWTPFLQDVVSRIQLKALEKNIGLVCEFPNRSARVFGNEFYLREACYALFLNAFEATEANGKIVIRTEVRDDAVLFTVIDYGQGIPQEVLPNVKYPFFTTKPESLGFGLSFSDHVMQMMGGKLDIQSSPGETKVQLMLTVMDVQEFDIEMQ</sequence>
<dbReference type="InterPro" id="IPR004358">
    <property type="entry name" value="Sig_transdc_His_kin-like_C"/>
</dbReference>
<dbReference type="InterPro" id="IPR036890">
    <property type="entry name" value="HATPase_C_sf"/>
</dbReference>
<comment type="caution">
    <text evidence="10">The sequence shown here is derived from an EMBL/GenBank/DDBJ whole genome shotgun (WGS) entry which is preliminary data.</text>
</comment>
<dbReference type="InterPro" id="IPR005467">
    <property type="entry name" value="His_kinase_dom"/>
</dbReference>
<feature type="domain" description="Histidine kinase" evidence="9">
    <location>
        <begin position="130"/>
        <end position="344"/>
    </location>
</feature>
<organism evidence="10 11">
    <name type="scientific">Paenibacillus darwinianus</name>
    <dbReference type="NCBI Taxonomy" id="1380763"/>
    <lineage>
        <taxon>Bacteria</taxon>
        <taxon>Bacillati</taxon>
        <taxon>Bacillota</taxon>
        <taxon>Bacilli</taxon>
        <taxon>Bacillales</taxon>
        <taxon>Paenibacillaceae</taxon>
        <taxon>Paenibacillus</taxon>
    </lineage>
</organism>
<dbReference type="SMART" id="SM00387">
    <property type="entry name" value="HATPase_c"/>
    <property type="match status" value="1"/>
</dbReference>
<accession>A0A9W5W854</accession>
<evidence type="ECO:0000256" key="4">
    <source>
        <dbReference type="ARBA" id="ARBA00022679"/>
    </source>
</evidence>
<dbReference type="GO" id="GO:0005524">
    <property type="term" value="F:ATP binding"/>
    <property type="evidence" value="ECO:0007669"/>
    <property type="project" value="UniProtKB-KW"/>
</dbReference>
<reference evidence="10 11" key="1">
    <citation type="submission" date="2014-02" db="EMBL/GenBank/DDBJ databases">
        <title>Genome sequence of Paenibacillus darwinianus reveals adaptive mechanisms for survival in Antarctic soils.</title>
        <authorList>
            <person name="Dsouza M."/>
            <person name="Taylor M.W."/>
            <person name="Turner S.J."/>
            <person name="Aislabie J."/>
        </authorList>
    </citation>
    <scope>NUCLEOTIDE SEQUENCE [LARGE SCALE GENOMIC DNA]</scope>
    <source>
        <strain evidence="10 11">CE1</strain>
    </source>
</reference>